<proteinExistence type="predicted"/>
<evidence type="ECO:0000313" key="3">
    <source>
        <dbReference type="WBParaSite" id="Csp11.Scaffold629.g8732.t1"/>
    </source>
</evidence>
<feature type="compositionally biased region" description="Basic and acidic residues" evidence="1">
    <location>
        <begin position="1"/>
        <end position="11"/>
    </location>
</feature>
<organism evidence="2 3">
    <name type="scientific">Caenorhabditis tropicalis</name>
    <dbReference type="NCBI Taxonomy" id="1561998"/>
    <lineage>
        <taxon>Eukaryota</taxon>
        <taxon>Metazoa</taxon>
        <taxon>Ecdysozoa</taxon>
        <taxon>Nematoda</taxon>
        <taxon>Chromadorea</taxon>
        <taxon>Rhabditida</taxon>
        <taxon>Rhabditina</taxon>
        <taxon>Rhabditomorpha</taxon>
        <taxon>Rhabditoidea</taxon>
        <taxon>Rhabditidae</taxon>
        <taxon>Peloderinae</taxon>
        <taxon>Caenorhabditis</taxon>
    </lineage>
</organism>
<keyword evidence="2" id="KW-1185">Reference proteome</keyword>
<name>A0A1I7UFA2_9PELO</name>
<evidence type="ECO:0000256" key="1">
    <source>
        <dbReference type="SAM" id="MobiDB-lite"/>
    </source>
</evidence>
<dbReference type="Proteomes" id="UP000095282">
    <property type="component" value="Unplaced"/>
</dbReference>
<protein>
    <submittedName>
        <fullName evidence="3">Uncharacterized protein</fullName>
    </submittedName>
</protein>
<accession>A0A1I7UFA2</accession>
<sequence>MKKGHNSEENWKNGTMKREGKRRRHGNRTNEEEDGKIEDRRRNQFRRSLTKNQIIQILKASRFHLSRVLCFSKK</sequence>
<feature type="region of interest" description="Disordered" evidence="1">
    <location>
        <begin position="1"/>
        <end position="51"/>
    </location>
</feature>
<dbReference type="AlphaFoldDB" id="A0A1I7UFA2"/>
<dbReference type="WBParaSite" id="Csp11.Scaffold629.g8732.t1">
    <property type="protein sequence ID" value="Csp11.Scaffold629.g8732.t1"/>
    <property type="gene ID" value="Csp11.Scaffold629.g8732"/>
</dbReference>
<evidence type="ECO:0000313" key="2">
    <source>
        <dbReference type="Proteomes" id="UP000095282"/>
    </source>
</evidence>
<reference evidence="3" key="1">
    <citation type="submission" date="2016-11" db="UniProtKB">
        <authorList>
            <consortium name="WormBaseParasite"/>
        </authorList>
    </citation>
    <scope>IDENTIFICATION</scope>
</reference>